<dbReference type="AlphaFoldDB" id="A0A0A8ZX03"/>
<reference evidence="2" key="2">
    <citation type="journal article" date="2015" name="Data Brief">
        <title>Shoot transcriptome of the giant reed, Arundo donax.</title>
        <authorList>
            <person name="Barrero R.A."/>
            <person name="Guerrero F.D."/>
            <person name="Moolhuijzen P."/>
            <person name="Goolsby J.A."/>
            <person name="Tidwell J."/>
            <person name="Bellgard S.E."/>
            <person name="Bellgard M.I."/>
        </authorList>
    </citation>
    <scope>NUCLEOTIDE SEQUENCE</scope>
    <source>
        <tissue evidence="2">Shoot tissue taken approximately 20 cm above the soil surface</tissue>
    </source>
</reference>
<organism evidence="2">
    <name type="scientific">Arundo donax</name>
    <name type="common">Giant reed</name>
    <name type="synonym">Donax arundinaceus</name>
    <dbReference type="NCBI Taxonomy" id="35708"/>
    <lineage>
        <taxon>Eukaryota</taxon>
        <taxon>Viridiplantae</taxon>
        <taxon>Streptophyta</taxon>
        <taxon>Embryophyta</taxon>
        <taxon>Tracheophyta</taxon>
        <taxon>Spermatophyta</taxon>
        <taxon>Magnoliopsida</taxon>
        <taxon>Liliopsida</taxon>
        <taxon>Poales</taxon>
        <taxon>Poaceae</taxon>
        <taxon>PACMAD clade</taxon>
        <taxon>Arundinoideae</taxon>
        <taxon>Arundineae</taxon>
        <taxon>Arundo</taxon>
    </lineage>
</organism>
<feature type="transmembrane region" description="Helical" evidence="1">
    <location>
        <begin position="27"/>
        <end position="51"/>
    </location>
</feature>
<proteinExistence type="predicted"/>
<dbReference type="EMBL" id="GBRH01256605">
    <property type="protein sequence ID" value="JAD41290.1"/>
    <property type="molecule type" value="Transcribed_RNA"/>
</dbReference>
<reference evidence="2" key="1">
    <citation type="submission" date="2014-09" db="EMBL/GenBank/DDBJ databases">
        <authorList>
            <person name="Magalhaes I.L.F."/>
            <person name="Oliveira U."/>
            <person name="Santos F.R."/>
            <person name="Vidigal T.H.D.A."/>
            <person name="Brescovit A.D."/>
            <person name="Santos A.J."/>
        </authorList>
    </citation>
    <scope>NUCLEOTIDE SEQUENCE</scope>
    <source>
        <tissue evidence="2">Shoot tissue taken approximately 20 cm above the soil surface</tissue>
    </source>
</reference>
<keyword evidence="1" id="KW-1133">Transmembrane helix</keyword>
<evidence type="ECO:0000256" key="1">
    <source>
        <dbReference type="SAM" id="Phobius"/>
    </source>
</evidence>
<name>A0A0A8ZX03_ARUDO</name>
<keyword evidence="1" id="KW-0812">Transmembrane</keyword>
<accession>A0A0A8ZX03</accession>
<sequence>MVKRHPAPFACRSLEFFRIYQKPSNAALCNVQVLLMICVTILNGIISYLPLQFSAIPYLPLSVTQGAPTCH</sequence>
<keyword evidence="1" id="KW-0472">Membrane</keyword>
<protein>
    <submittedName>
        <fullName evidence="2">Uncharacterized protein</fullName>
    </submittedName>
</protein>
<evidence type="ECO:0000313" key="2">
    <source>
        <dbReference type="EMBL" id="JAD41290.1"/>
    </source>
</evidence>